<feature type="domain" description="HAT C-terminal dimerisation" evidence="1">
    <location>
        <begin position="116"/>
        <end position="193"/>
    </location>
</feature>
<proteinExistence type="predicted"/>
<evidence type="ECO:0000313" key="3">
    <source>
        <dbReference type="Proteomes" id="UP000054549"/>
    </source>
</evidence>
<organism evidence="2 3">
    <name type="scientific">Amanita muscaria (strain Koide BX008)</name>
    <dbReference type="NCBI Taxonomy" id="946122"/>
    <lineage>
        <taxon>Eukaryota</taxon>
        <taxon>Fungi</taxon>
        <taxon>Dikarya</taxon>
        <taxon>Basidiomycota</taxon>
        <taxon>Agaricomycotina</taxon>
        <taxon>Agaricomycetes</taxon>
        <taxon>Agaricomycetidae</taxon>
        <taxon>Agaricales</taxon>
        <taxon>Pluteineae</taxon>
        <taxon>Amanitaceae</taxon>
        <taxon>Amanita</taxon>
    </lineage>
</organism>
<dbReference type="PANTHER" id="PTHR23272">
    <property type="entry name" value="BED FINGER-RELATED"/>
    <property type="match status" value="1"/>
</dbReference>
<dbReference type="Pfam" id="PF05699">
    <property type="entry name" value="Dimer_Tnp_hAT"/>
    <property type="match status" value="1"/>
</dbReference>
<dbReference type="OrthoDB" id="3270175at2759"/>
<dbReference type="InterPro" id="IPR012337">
    <property type="entry name" value="RNaseH-like_sf"/>
</dbReference>
<protein>
    <recommendedName>
        <fullName evidence="1">HAT C-terminal dimerisation domain-containing protein</fullName>
    </recommendedName>
</protein>
<dbReference type="AlphaFoldDB" id="A0A0C2SKJ9"/>
<evidence type="ECO:0000313" key="2">
    <source>
        <dbReference type="EMBL" id="KIL54454.1"/>
    </source>
</evidence>
<evidence type="ECO:0000259" key="1">
    <source>
        <dbReference type="Pfam" id="PF05699"/>
    </source>
</evidence>
<name>A0A0C2SKJ9_AMAMK</name>
<dbReference type="InterPro" id="IPR008906">
    <property type="entry name" value="HATC_C_dom"/>
</dbReference>
<reference evidence="2 3" key="1">
    <citation type="submission" date="2014-04" db="EMBL/GenBank/DDBJ databases">
        <title>Evolutionary Origins and Diversification of the Mycorrhizal Mutualists.</title>
        <authorList>
            <consortium name="DOE Joint Genome Institute"/>
            <consortium name="Mycorrhizal Genomics Consortium"/>
            <person name="Kohler A."/>
            <person name="Kuo A."/>
            <person name="Nagy L.G."/>
            <person name="Floudas D."/>
            <person name="Copeland A."/>
            <person name="Barry K.W."/>
            <person name="Cichocki N."/>
            <person name="Veneault-Fourrey C."/>
            <person name="LaButti K."/>
            <person name="Lindquist E.A."/>
            <person name="Lipzen A."/>
            <person name="Lundell T."/>
            <person name="Morin E."/>
            <person name="Murat C."/>
            <person name="Riley R."/>
            <person name="Ohm R."/>
            <person name="Sun H."/>
            <person name="Tunlid A."/>
            <person name="Henrissat B."/>
            <person name="Grigoriev I.V."/>
            <person name="Hibbett D.S."/>
            <person name="Martin F."/>
        </authorList>
    </citation>
    <scope>NUCLEOTIDE SEQUENCE [LARGE SCALE GENOMIC DNA]</scope>
    <source>
        <strain evidence="2 3">Koide BX008</strain>
    </source>
</reference>
<dbReference type="InParanoid" id="A0A0C2SKJ9"/>
<gene>
    <name evidence="2" type="ORF">M378DRAFT_92506</name>
</gene>
<accession>A0A0C2SKJ9</accession>
<dbReference type="SUPFAM" id="SSF53098">
    <property type="entry name" value="Ribonuclease H-like"/>
    <property type="match status" value="1"/>
</dbReference>
<dbReference type="GO" id="GO:0046983">
    <property type="term" value="F:protein dimerization activity"/>
    <property type="evidence" value="ECO:0007669"/>
    <property type="project" value="InterPro"/>
</dbReference>
<dbReference type="HOGENOM" id="CLU_009123_4_1_1"/>
<sequence length="239" mass="26511">MANHPKSLDVEQSIHKGIENLDKWYNKVNDTDAYFICLVLDPNVKNAYALDKWDAESYAAGMVKLEKVVSVNPDGCRTTDDKPRLYGQYGYSWMRASVRSRQEAEHVSSSSGPRDELKRYLDGPLEEVDNVVAWWGHHSFQYPTLSSMARDYLAIQGSATPSERAFSSGGTTGTAKRNRLNVEAFEALQLLKSAYRNGHVGADSEAERHAISLSDIFTTNSDVTMPGYGCSMEGKGLGE</sequence>
<dbReference type="STRING" id="946122.A0A0C2SKJ9"/>
<keyword evidence="3" id="KW-1185">Reference proteome</keyword>
<dbReference type="Proteomes" id="UP000054549">
    <property type="component" value="Unassembled WGS sequence"/>
</dbReference>
<dbReference type="EMBL" id="KN818741">
    <property type="protein sequence ID" value="KIL54454.1"/>
    <property type="molecule type" value="Genomic_DNA"/>
</dbReference>